<name>A0A2S5TL96_9GAMM</name>
<dbReference type="Proteomes" id="UP000238220">
    <property type="component" value="Unassembled WGS sequence"/>
</dbReference>
<dbReference type="EMBL" id="PSNW01000001">
    <property type="protein sequence ID" value="PPE75722.1"/>
    <property type="molecule type" value="Genomic_DNA"/>
</dbReference>
<keyword evidence="3" id="KW-1185">Reference proteome</keyword>
<feature type="compositionally biased region" description="Low complexity" evidence="1">
    <location>
        <begin position="27"/>
        <end position="39"/>
    </location>
</feature>
<accession>A0A2S5TL96</accession>
<protein>
    <submittedName>
        <fullName evidence="2">Uncharacterized protein</fullName>
    </submittedName>
</protein>
<evidence type="ECO:0000256" key="1">
    <source>
        <dbReference type="SAM" id="MobiDB-lite"/>
    </source>
</evidence>
<feature type="compositionally biased region" description="Gly residues" evidence="1">
    <location>
        <begin position="70"/>
        <end position="93"/>
    </location>
</feature>
<evidence type="ECO:0000313" key="2">
    <source>
        <dbReference type="EMBL" id="PPE75722.1"/>
    </source>
</evidence>
<dbReference type="AlphaFoldDB" id="A0A2S5TL96"/>
<organism evidence="2 3">
    <name type="scientific">Solimonas fluminis</name>
    <dbReference type="NCBI Taxonomy" id="2086571"/>
    <lineage>
        <taxon>Bacteria</taxon>
        <taxon>Pseudomonadati</taxon>
        <taxon>Pseudomonadota</taxon>
        <taxon>Gammaproteobacteria</taxon>
        <taxon>Nevskiales</taxon>
        <taxon>Nevskiaceae</taxon>
        <taxon>Solimonas</taxon>
    </lineage>
</organism>
<gene>
    <name evidence="2" type="ORF">C3942_02175</name>
</gene>
<dbReference type="RefSeq" id="WP_104228687.1">
    <property type="nucleotide sequence ID" value="NZ_PSNW01000001.1"/>
</dbReference>
<feature type="region of interest" description="Disordered" evidence="1">
    <location>
        <begin position="27"/>
        <end position="93"/>
    </location>
</feature>
<comment type="caution">
    <text evidence="2">The sequence shown here is derived from an EMBL/GenBank/DDBJ whole genome shotgun (WGS) entry which is preliminary data.</text>
</comment>
<reference evidence="2 3" key="1">
    <citation type="submission" date="2018-02" db="EMBL/GenBank/DDBJ databases">
        <title>Genome sequencing of Solimonas sp. HR-BB.</title>
        <authorList>
            <person name="Lee Y."/>
            <person name="Jeon C.O."/>
        </authorList>
    </citation>
    <scope>NUCLEOTIDE SEQUENCE [LARGE SCALE GENOMIC DNA]</scope>
    <source>
        <strain evidence="2 3">HR-BB</strain>
    </source>
</reference>
<sequence>MKFLFFLLVVGLVFLWLRSLLSRGGARAAAPANADRGYASGPADSYANPHEPRDYDGGCRSPADPEAPGEAGGGGGDTDSSGDSGGGDGGGSD</sequence>
<proteinExistence type="predicted"/>
<evidence type="ECO:0000313" key="3">
    <source>
        <dbReference type="Proteomes" id="UP000238220"/>
    </source>
</evidence>